<proteinExistence type="predicted"/>
<dbReference type="Proteomes" id="UP001153069">
    <property type="component" value="Unassembled WGS sequence"/>
</dbReference>
<keyword evidence="1" id="KW-0472">Membrane</keyword>
<dbReference type="EMBL" id="CAICTM010000041">
    <property type="protein sequence ID" value="CAB9498591.1"/>
    <property type="molecule type" value="Genomic_DNA"/>
</dbReference>
<feature type="transmembrane region" description="Helical" evidence="1">
    <location>
        <begin position="17"/>
        <end position="34"/>
    </location>
</feature>
<organism evidence="2 3">
    <name type="scientific">Seminavis robusta</name>
    <dbReference type="NCBI Taxonomy" id="568900"/>
    <lineage>
        <taxon>Eukaryota</taxon>
        <taxon>Sar</taxon>
        <taxon>Stramenopiles</taxon>
        <taxon>Ochrophyta</taxon>
        <taxon>Bacillariophyta</taxon>
        <taxon>Bacillariophyceae</taxon>
        <taxon>Bacillariophycidae</taxon>
        <taxon>Naviculales</taxon>
        <taxon>Naviculaceae</taxon>
        <taxon>Seminavis</taxon>
    </lineage>
</organism>
<reference evidence="2" key="1">
    <citation type="submission" date="2020-06" db="EMBL/GenBank/DDBJ databases">
        <authorList>
            <consortium name="Plant Systems Biology data submission"/>
        </authorList>
    </citation>
    <scope>NUCLEOTIDE SEQUENCE</scope>
    <source>
        <strain evidence="2">D6</strain>
    </source>
</reference>
<evidence type="ECO:0000313" key="3">
    <source>
        <dbReference type="Proteomes" id="UP001153069"/>
    </source>
</evidence>
<accession>A0A9N8DB39</accession>
<keyword evidence="3" id="KW-1185">Reference proteome</keyword>
<evidence type="ECO:0000313" key="2">
    <source>
        <dbReference type="EMBL" id="CAB9498591.1"/>
    </source>
</evidence>
<dbReference type="AlphaFoldDB" id="A0A9N8DB39"/>
<name>A0A9N8DB39_9STRA</name>
<keyword evidence="1" id="KW-1133">Transmembrane helix</keyword>
<comment type="caution">
    <text evidence="2">The sequence shown here is derived from an EMBL/GenBank/DDBJ whole genome shotgun (WGS) entry which is preliminary data.</text>
</comment>
<sequence length="326" mass="36609">MEKDDKIRDQQEKTKKYGILMVIGFVVVCGMHSMKGRQGAIVVPPPTDSTSIRRETVETPMIPEKPAATAPAVRDLRADLGALETLERRVHLLDEEVRAIKKTGVIMETDPTSLQKTGELKDLTRNLLKLKYGDHPAYRVKVDLEFQPSIPDFAEKGPDGTIVIEMAPIEYQPVSVYNFLEIARTWIRGSFHRNAGHVLQVMTVSGITKHLPFQEYSKEFPHKKGTAGYCGRPSGPCWYVSIMDNTINHGPGSQQQKNPYEADANFGTIVQGMEDVVPRIHTVPQKGWLDQQNQVKIIRKTVLIPDGQGGFKPWVDWTQDAKKAIQ</sequence>
<gene>
    <name evidence="2" type="ORF">SEMRO_41_G025200.1</name>
</gene>
<protein>
    <submittedName>
        <fullName evidence="2">Uncharacterized protein</fullName>
    </submittedName>
</protein>
<keyword evidence="1" id="KW-0812">Transmembrane</keyword>
<evidence type="ECO:0000256" key="1">
    <source>
        <dbReference type="SAM" id="Phobius"/>
    </source>
</evidence>
<dbReference type="OrthoDB" id="193086at2759"/>